<feature type="region of interest" description="Disordered" evidence="8">
    <location>
        <begin position="466"/>
        <end position="514"/>
    </location>
</feature>
<dbReference type="GO" id="GO:0000981">
    <property type="term" value="F:DNA-binding transcription factor activity, RNA polymerase II-specific"/>
    <property type="evidence" value="ECO:0007669"/>
    <property type="project" value="InterPro"/>
</dbReference>
<reference evidence="10" key="1">
    <citation type="journal article" date="2023" name="Genes (Basel)">
        <title>Spatial Colinear but Broken Temporal Expression of Duplicated ParaHox Genes in Asexually Reproducing Annelids, Nais communis and Pristina longiseta.</title>
        <authorList>
            <person name="Kostyuchenko R.P."/>
            <person name="Amosov A.V."/>
        </authorList>
    </citation>
    <scope>NUCLEOTIDE SEQUENCE</scope>
</reference>
<dbReference type="PROSITE" id="PS50071">
    <property type="entry name" value="HOMEOBOX_2"/>
    <property type="match status" value="1"/>
</dbReference>
<dbReference type="PANTHER" id="PTHR24332">
    <property type="entry name" value="HOMEOBOX PROTEIN CDX"/>
    <property type="match status" value="1"/>
</dbReference>
<reference evidence="10" key="2">
    <citation type="submission" date="2023-05" db="EMBL/GenBank/DDBJ databases">
        <authorList>
            <person name="Kostyuchenko R.P."/>
        </authorList>
    </citation>
    <scope>NUCLEOTIDE SEQUENCE</scope>
</reference>
<dbReference type="SMART" id="SM00389">
    <property type="entry name" value="HOX"/>
    <property type="match status" value="1"/>
</dbReference>
<dbReference type="CDD" id="cd00086">
    <property type="entry name" value="homeodomain"/>
    <property type="match status" value="1"/>
</dbReference>
<dbReference type="PRINTS" id="PR00031">
    <property type="entry name" value="HTHREPRESSR"/>
</dbReference>
<keyword evidence="3 6" id="KW-0238">DNA-binding</keyword>
<evidence type="ECO:0000256" key="1">
    <source>
        <dbReference type="ARBA" id="ARBA00004123"/>
    </source>
</evidence>
<dbReference type="GO" id="GO:0005634">
    <property type="term" value="C:nucleus"/>
    <property type="evidence" value="ECO:0007669"/>
    <property type="project" value="UniProtKB-SubCell"/>
</dbReference>
<dbReference type="InterPro" id="IPR001356">
    <property type="entry name" value="HD"/>
</dbReference>
<feature type="compositionally biased region" description="Basic and acidic residues" evidence="8">
    <location>
        <begin position="145"/>
        <end position="159"/>
    </location>
</feature>
<evidence type="ECO:0000259" key="9">
    <source>
        <dbReference type="PROSITE" id="PS50071"/>
    </source>
</evidence>
<keyword evidence="4 6" id="KW-0371">Homeobox</keyword>
<feature type="region of interest" description="Disordered" evidence="8">
    <location>
        <begin position="282"/>
        <end position="310"/>
    </location>
</feature>
<comment type="subcellular location">
    <subcellularLocation>
        <location evidence="1 6 7">Nucleus</location>
    </subcellularLocation>
</comment>
<dbReference type="Gene3D" id="1.10.10.60">
    <property type="entry name" value="Homeodomain-like"/>
    <property type="match status" value="1"/>
</dbReference>
<sequence>MMLGVAYSTKSYVLSDVGHGSTYSHRTRHPSLALSSAEQLVMQSSSWDTGLGMDTSYRDFPVQQLCRFTPTSSPTSSGGLPDIDTGHLIRHALPDSYVVSELDSFYRLPSQMHQNYQSTYMTIGSNGQYGLPVVSDPLTTPAWIDRSDNRPPGGDEREATYSSSPLISRDADWTRSHSSRFAKMNVTAHPTHQPLQTVANFGSSRSTIASYFNNVRQMSLSPKSVTDVFFHGKNGNYSSLSQRGNEKTVASPPPTVLASYGGNQTNRCAISTTKNREFTMNAVSGPRHLGDNRPTRHLQSTDDTPTSSWSHVEDISGIHKHVGITWPLPPTTEYVRFPIRACDSHDPAVTSSLSVVPLESHREDDDTFSFQTVAVADSGQRPLSKPWTPMNDRDNSMVPVKVTPSTSIGKTRTRDKYRTVYTEPQRVELEAEFQRTTYISAQRKADIASMVGLSERQVKIWFQNRRAKDRRHDRKRRDVTRNRSMKTATDSGSPTGKGTESSSTPSSSPARSTSLGVVESKRCFNYFQNGAQDGDTSGGFINPLRLASDDDRRPYHVV</sequence>
<dbReference type="AlphaFoldDB" id="A0AA49K4Z4"/>
<dbReference type="InterPro" id="IPR009057">
    <property type="entry name" value="Homeodomain-like_sf"/>
</dbReference>
<evidence type="ECO:0000256" key="5">
    <source>
        <dbReference type="ARBA" id="ARBA00023242"/>
    </source>
</evidence>
<keyword evidence="5 6" id="KW-0539">Nucleus</keyword>
<feature type="DNA-binding region" description="Homeobox" evidence="6">
    <location>
        <begin position="414"/>
        <end position="473"/>
    </location>
</feature>
<dbReference type="InterPro" id="IPR000047">
    <property type="entry name" value="HTH_motif"/>
</dbReference>
<evidence type="ECO:0000256" key="7">
    <source>
        <dbReference type="RuleBase" id="RU000682"/>
    </source>
</evidence>
<feature type="compositionally biased region" description="Low complexity" evidence="8">
    <location>
        <begin position="491"/>
        <end position="514"/>
    </location>
</feature>
<evidence type="ECO:0000313" key="10">
    <source>
        <dbReference type="EMBL" id="WKZ08250.1"/>
    </source>
</evidence>
<name>A0AA49K4Z4_9ANNE</name>
<evidence type="ECO:0000256" key="8">
    <source>
        <dbReference type="SAM" id="MobiDB-lite"/>
    </source>
</evidence>
<feature type="domain" description="Homeobox" evidence="9">
    <location>
        <begin position="412"/>
        <end position="472"/>
    </location>
</feature>
<dbReference type="GO" id="GO:0000977">
    <property type="term" value="F:RNA polymerase II transcription regulatory region sequence-specific DNA binding"/>
    <property type="evidence" value="ECO:0007669"/>
    <property type="project" value="TreeGrafter"/>
</dbReference>
<dbReference type="SUPFAM" id="SSF46689">
    <property type="entry name" value="Homeodomain-like"/>
    <property type="match status" value="1"/>
</dbReference>
<evidence type="ECO:0000256" key="2">
    <source>
        <dbReference type="ARBA" id="ARBA00010341"/>
    </source>
</evidence>
<dbReference type="EMBL" id="OR050793">
    <property type="protein sequence ID" value="WKZ08250.1"/>
    <property type="molecule type" value="mRNA"/>
</dbReference>
<dbReference type="Pfam" id="PF00046">
    <property type="entry name" value="Homeodomain"/>
    <property type="match status" value="1"/>
</dbReference>
<dbReference type="InterPro" id="IPR047152">
    <property type="entry name" value="Caudal_homeobox"/>
</dbReference>
<comment type="similarity">
    <text evidence="2">Belongs to the Caudal homeobox family.</text>
</comment>
<feature type="region of interest" description="Disordered" evidence="8">
    <location>
        <begin position="142"/>
        <end position="164"/>
    </location>
</feature>
<dbReference type="PANTHER" id="PTHR24332:SF9">
    <property type="entry name" value="HOMEOTIC PROTEIN CAUDAL"/>
    <property type="match status" value="1"/>
</dbReference>
<dbReference type="PROSITE" id="PS00027">
    <property type="entry name" value="HOMEOBOX_1"/>
    <property type="match status" value="1"/>
</dbReference>
<feature type="compositionally biased region" description="Basic residues" evidence="8">
    <location>
        <begin position="466"/>
        <end position="478"/>
    </location>
</feature>
<protein>
    <submittedName>
        <fullName evidence="10">Cdx1 protein</fullName>
    </submittedName>
</protein>
<evidence type="ECO:0000256" key="4">
    <source>
        <dbReference type="ARBA" id="ARBA00023155"/>
    </source>
</evidence>
<proteinExistence type="evidence at transcript level"/>
<dbReference type="GO" id="GO:0030154">
    <property type="term" value="P:cell differentiation"/>
    <property type="evidence" value="ECO:0007669"/>
    <property type="project" value="TreeGrafter"/>
</dbReference>
<feature type="region of interest" description="Disordered" evidence="8">
    <location>
        <begin position="530"/>
        <end position="558"/>
    </location>
</feature>
<feature type="region of interest" description="Disordered" evidence="8">
    <location>
        <begin position="239"/>
        <end position="263"/>
    </location>
</feature>
<dbReference type="GO" id="GO:0009887">
    <property type="term" value="P:animal organ morphogenesis"/>
    <property type="evidence" value="ECO:0007669"/>
    <property type="project" value="TreeGrafter"/>
</dbReference>
<evidence type="ECO:0000256" key="3">
    <source>
        <dbReference type="ARBA" id="ARBA00023125"/>
    </source>
</evidence>
<evidence type="ECO:0000256" key="6">
    <source>
        <dbReference type="PROSITE-ProRule" id="PRU00108"/>
    </source>
</evidence>
<organism evidence="10">
    <name type="scientific">Nais communis</name>
    <dbReference type="NCBI Taxonomy" id="188228"/>
    <lineage>
        <taxon>Eukaryota</taxon>
        <taxon>Metazoa</taxon>
        <taxon>Spiralia</taxon>
        <taxon>Lophotrochozoa</taxon>
        <taxon>Annelida</taxon>
        <taxon>Clitellata</taxon>
        <taxon>Oligochaeta</taxon>
        <taxon>Tubificida</taxon>
        <taxon>Tubificina</taxon>
        <taxon>Naididae</taxon>
        <taxon>Naidinae</taxon>
        <taxon>Nais</taxon>
    </lineage>
</organism>
<feature type="compositionally biased region" description="Polar residues" evidence="8">
    <location>
        <begin position="297"/>
        <end position="310"/>
    </location>
</feature>
<dbReference type="GO" id="GO:0009948">
    <property type="term" value="P:anterior/posterior axis specification"/>
    <property type="evidence" value="ECO:0007669"/>
    <property type="project" value="TreeGrafter"/>
</dbReference>
<feature type="compositionally biased region" description="Basic and acidic residues" evidence="8">
    <location>
        <begin position="547"/>
        <end position="558"/>
    </location>
</feature>
<accession>A0AA49K4Z4</accession>
<dbReference type="InterPro" id="IPR017970">
    <property type="entry name" value="Homeobox_CS"/>
</dbReference>